<dbReference type="EMBL" id="UOEL01000034">
    <property type="protein sequence ID" value="VAW10716.1"/>
    <property type="molecule type" value="Genomic_DNA"/>
</dbReference>
<proteinExistence type="predicted"/>
<protein>
    <submittedName>
        <fullName evidence="1">Uncharacterized protein</fullName>
    </submittedName>
</protein>
<dbReference type="AlphaFoldDB" id="A0A3B0TUI0"/>
<evidence type="ECO:0000313" key="1">
    <source>
        <dbReference type="EMBL" id="VAW10716.1"/>
    </source>
</evidence>
<organism evidence="1">
    <name type="scientific">hydrothermal vent metagenome</name>
    <dbReference type="NCBI Taxonomy" id="652676"/>
    <lineage>
        <taxon>unclassified sequences</taxon>
        <taxon>metagenomes</taxon>
        <taxon>ecological metagenomes</taxon>
    </lineage>
</organism>
<gene>
    <name evidence="1" type="ORF">MNBD_BACTEROID03-2750</name>
</gene>
<sequence>MNQKRIFGILISAENMDLQLTKLELIKMFLNTKRETVLNQVRILLEAEQDDFSLTEEQYRIIDKRRESYLNGEGKPMTWEQVKQNALKAIS</sequence>
<name>A0A3B0TUI0_9ZZZZ</name>
<reference evidence="1" key="1">
    <citation type="submission" date="2018-06" db="EMBL/GenBank/DDBJ databases">
        <authorList>
            <person name="Zhirakovskaya E."/>
        </authorList>
    </citation>
    <scope>NUCLEOTIDE SEQUENCE</scope>
</reference>
<accession>A0A3B0TUI0</accession>